<dbReference type="Proteomes" id="UP000001555">
    <property type="component" value="Unassembled WGS sequence"/>
</dbReference>
<dbReference type="OrthoDB" id="6500128at2759"/>
<dbReference type="PaxDb" id="6945-B7PDQ3"/>
<reference evidence="10" key="2">
    <citation type="submission" date="2020-05" db="UniProtKB">
        <authorList>
            <consortium name="EnsemblMetazoa"/>
        </authorList>
    </citation>
    <scope>IDENTIFICATION</scope>
    <source>
        <strain evidence="10">wikel</strain>
    </source>
</reference>
<feature type="transmembrane region" description="Helical" evidence="7">
    <location>
        <begin position="828"/>
        <end position="847"/>
    </location>
</feature>
<feature type="transmembrane region" description="Helical" evidence="7">
    <location>
        <begin position="52"/>
        <end position="75"/>
    </location>
</feature>
<feature type="non-terminal residue" evidence="9">
    <location>
        <position position="1430"/>
    </location>
</feature>
<feature type="transmembrane region" description="Helical" evidence="7">
    <location>
        <begin position="545"/>
        <end position="566"/>
    </location>
</feature>
<feature type="transmembrane region" description="Helical" evidence="7">
    <location>
        <begin position="933"/>
        <end position="956"/>
    </location>
</feature>
<dbReference type="SUPFAM" id="SSF52540">
    <property type="entry name" value="P-loop containing nucleoside triphosphate hydrolases"/>
    <property type="match status" value="2"/>
</dbReference>
<name>B7PDQ3_IXOSC</name>
<dbReference type="PROSITE" id="PS50893">
    <property type="entry name" value="ABC_TRANSPORTER_2"/>
    <property type="match status" value="2"/>
</dbReference>
<dbReference type="Gene3D" id="3.40.50.300">
    <property type="entry name" value="P-loop containing nucleotide triphosphate hydrolases"/>
    <property type="match status" value="2"/>
</dbReference>
<evidence type="ECO:0000256" key="4">
    <source>
        <dbReference type="ARBA" id="ARBA00022840"/>
    </source>
</evidence>
<feature type="transmembrane region" description="Helical" evidence="7">
    <location>
        <begin position="12"/>
        <end position="32"/>
    </location>
</feature>
<proteinExistence type="predicted"/>
<feature type="transmembrane region" description="Helical" evidence="7">
    <location>
        <begin position="82"/>
        <end position="102"/>
    </location>
</feature>
<feature type="transmembrane region" description="Helical" evidence="7">
    <location>
        <begin position="152"/>
        <end position="175"/>
    </location>
</feature>
<keyword evidence="2 7" id="KW-0812">Transmembrane</keyword>
<evidence type="ECO:0000256" key="7">
    <source>
        <dbReference type="SAM" id="Phobius"/>
    </source>
</evidence>
<protein>
    <submittedName>
        <fullName evidence="9 10">ABC transporter, putative</fullName>
        <ecNumber evidence="9">3.6.3.31</ecNumber>
        <ecNumber evidence="9">3.6.3.40</ecNumber>
    </submittedName>
</protein>
<evidence type="ECO:0000256" key="3">
    <source>
        <dbReference type="ARBA" id="ARBA00022741"/>
    </source>
</evidence>
<dbReference type="EMBL" id="DS690902">
    <property type="protein sequence ID" value="EEC04725.1"/>
    <property type="molecule type" value="Genomic_DNA"/>
</dbReference>
<keyword evidence="4" id="KW-0067">ATP-binding</keyword>
<feature type="transmembrane region" description="Helical" evidence="7">
    <location>
        <begin position="905"/>
        <end position="926"/>
    </location>
</feature>
<dbReference type="InterPro" id="IPR027417">
    <property type="entry name" value="P-loop_NTPase"/>
</dbReference>
<dbReference type="EnsemblMetazoa" id="ISCW002631-RA">
    <property type="protein sequence ID" value="ISCW002631-PA"/>
    <property type="gene ID" value="ISCW002631"/>
</dbReference>
<evidence type="ECO:0000313" key="9">
    <source>
        <dbReference type="EMBL" id="EEC04725.1"/>
    </source>
</evidence>
<dbReference type="Pfam" id="PF00005">
    <property type="entry name" value="ABC_tran"/>
    <property type="match status" value="2"/>
</dbReference>
<dbReference type="PANTHER" id="PTHR19229">
    <property type="entry name" value="ATP-BINDING CASSETTE TRANSPORTER SUBFAMILY A ABCA"/>
    <property type="match status" value="1"/>
</dbReference>
<dbReference type="EMBL" id="ABJB010396111">
    <property type="status" value="NOT_ANNOTATED_CDS"/>
    <property type="molecule type" value="Genomic_DNA"/>
</dbReference>
<dbReference type="PANTHER" id="PTHR19229:SF250">
    <property type="entry name" value="ABC TRANSPORTER DOMAIN-CONTAINING PROTEIN-RELATED"/>
    <property type="match status" value="1"/>
</dbReference>
<keyword evidence="6 7" id="KW-0472">Membrane</keyword>
<dbReference type="GO" id="GO:0140359">
    <property type="term" value="F:ABC-type transporter activity"/>
    <property type="evidence" value="ECO:0007669"/>
    <property type="project" value="InterPro"/>
</dbReference>
<keyword evidence="3" id="KW-0547">Nucleotide-binding</keyword>
<evidence type="ECO:0000259" key="8">
    <source>
        <dbReference type="PROSITE" id="PS50893"/>
    </source>
</evidence>
<dbReference type="VEuPathDB" id="VectorBase:ISCP_003983"/>
<dbReference type="GO" id="GO:0016887">
    <property type="term" value="F:ATP hydrolysis activity"/>
    <property type="evidence" value="ECO:0007669"/>
    <property type="project" value="InterPro"/>
</dbReference>
<dbReference type="FunFam" id="3.40.50.300:FF:000436">
    <property type="entry name" value="ATP binding cassette subfamily A member 9"/>
    <property type="match status" value="1"/>
</dbReference>
<evidence type="ECO:0000256" key="6">
    <source>
        <dbReference type="ARBA" id="ARBA00023136"/>
    </source>
</evidence>
<evidence type="ECO:0000256" key="2">
    <source>
        <dbReference type="ARBA" id="ARBA00022692"/>
    </source>
</evidence>
<evidence type="ECO:0000313" key="11">
    <source>
        <dbReference type="Proteomes" id="UP000001555"/>
    </source>
</evidence>
<evidence type="ECO:0000256" key="1">
    <source>
        <dbReference type="ARBA" id="ARBA00004141"/>
    </source>
</evidence>
<dbReference type="GO" id="GO:0006869">
    <property type="term" value="P:lipid transport"/>
    <property type="evidence" value="ECO:0000318"/>
    <property type="project" value="GO_Central"/>
</dbReference>
<dbReference type="EMBL" id="ABJB010161802">
    <property type="status" value="NOT_ANNOTATED_CDS"/>
    <property type="molecule type" value="Genomic_DNA"/>
</dbReference>
<dbReference type="EMBL" id="ABJB010761058">
    <property type="status" value="NOT_ANNOTATED_CDS"/>
    <property type="molecule type" value="Genomic_DNA"/>
</dbReference>
<dbReference type="GO" id="GO:0016020">
    <property type="term" value="C:membrane"/>
    <property type="evidence" value="ECO:0007669"/>
    <property type="project" value="UniProtKB-SubCell"/>
</dbReference>
<feature type="transmembrane region" description="Helical" evidence="7">
    <location>
        <begin position="868"/>
        <end position="893"/>
    </location>
</feature>
<keyword evidence="11" id="KW-1185">Reference proteome</keyword>
<sequence>RLMGLRRSWTWLVHYVCFMLTWTLSCVLVLALMTLVEGSQGVPFVYLANPMLVFVAMMLFASAYVLFGMLISLFFDKSSLAVAFGLLLWSATLVVPFLAWHWNNRTLTAYLGLSRWVKLATLRLNLRPKMPVSERKFDWPMIYKYALLKDNVLPFEIILVMGSMSGLFGFLIWYLEMVLPWTATIPEPLHFPFKASYWNVAEEEIKLPASHESIPDESQDNFEEEPRHLLLVVEALNISKVRPSYQTRNRKHAVDHLTLRLYHGQILVLLGHNGAGKTTLVNMLTGMLRPTSGTAIIEGFDLTKDLEDALVNVRLCPQKNLLYEQMTVYEHLFFFAAIQKVSRDVIVDQIDALVNVLRLGSFLTSFPRTLPAALKRKLCIALAIIADPKILVLDEPTAGLDPQSRHDVWELLQKARRSCTILLTTHNMEEADVLGDRIAIIAEGSIRCCGSPTFLKRKLGTGYHLKIRKRPKRCDVPGIISVVQSYVPTAHVVTDTPKDLRLAMGVTSSEGFPFVFCLPSKVLERLRSKMGILSVSVSVTTMEDVYWSVYFGVFVCAGLYFVVRFLQSMLLRIIKRPIFESVCTEIMGSESYGNGAGAVDLVTLRSLCKRRVSHVSTASRTKALMRKRLQYTRKQWKILLVGIVVPALIIFTFSALCIASASHRIDIEFKMKPVYKYDLKSMFGGGTLTVMSADESTFSMAHDVYQPLLQHHLSQVSAVRDVTDHVLELGNSNLNAYLHCLTGASFRKDTPGPAGDSKFVVTAWHNGEAYHTAAIALNLVHTALLRSLSDDKTASITLRVRPQRRLEESARQALTGSFALRAVVERTIAFSMAMALMISAFGPFPVADRVSKSKHLQLMTGLTGKVYWMANFLFDYIIYSLAVFCFVVVNVFFYSEYTVTMIGPMVFILAAYGLCIIPMTYLLSFVTHSPANCFSLVLIVCFFGSETLTFTTVAFIALPPTDLTPDASGWSYVPSLRPLLTVHPSFSLVLAFIRTMEAGRQSRICSRSESLDPARALFWSQKSVYRLLSSLASYSGQNLQPALLFAVLLMYRDSGSYGRFRTFLRAKVHRRRIWPQPQQDEDLVREETHVRSLIASHELRDEVLAVLELSKFRKGLAVNAATFCVRQGEIFGILGVNGAGKTTLFRMLTGDLTTDRGRALLKTSHGLSSIRADIKQWQSSAGYCPQHDGFLEQLSGWDMLALFARLRGVPERIVPEVVRKFSCLVDLESIVNDPIDTYSSGCRRKLSIGLAIIGMPPVVFLDEPTTGVDVVSRKKLWSSLKSLQATASMAIVLSSHSMDEVDFLCDRVTIMIDGEFQCLGTIAHLKAKYAQGYTMCVKTHVEYKDDLDYTNKLLRTIVNTFPETKLRESYECYLEYHMADIGLPWSELFAMAETVKQKLNLLELLLSNTTLDQIYVALAKKEGARRPAAD</sequence>
<gene>
    <name evidence="9" type="ORF">IscW_ISCW002631</name>
</gene>
<dbReference type="VEuPathDB" id="VectorBase:ISCW002631"/>
<evidence type="ECO:0000313" key="10">
    <source>
        <dbReference type="EnsemblMetazoa" id="ISCW002631-PA"/>
    </source>
</evidence>
<dbReference type="SMART" id="SM00382">
    <property type="entry name" value="AAA"/>
    <property type="match status" value="2"/>
</dbReference>
<dbReference type="EMBL" id="ABJB011019124">
    <property type="status" value="NOT_ANNOTATED_CDS"/>
    <property type="molecule type" value="Genomic_DNA"/>
</dbReference>
<dbReference type="CDD" id="cd03263">
    <property type="entry name" value="ABC_subfamily_A"/>
    <property type="match status" value="2"/>
</dbReference>
<feature type="domain" description="ABC transporter" evidence="8">
    <location>
        <begin position="233"/>
        <end position="468"/>
    </location>
</feature>
<accession>B7PDQ3</accession>
<dbReference type="HOGENOM" id="CLU_252562_0_0_1"/>
<organism>
    <name type="scientific">Ixodes scapularis</name>
    <name type="common">Black-legged tick</name>
    <name type="synonym">Deer tick</name>
    <dbReference type="NCBI Taxonomy" id="6945"/>
    <lineage>
        <taxon>Eukaryota</taxon>
        <taxon>Metazoa</taxon>
        <taxon>Ecdysozoa</taxon>
        <taxon>Arthropoda</taxon>
        <taxon>Chelicerata</taxon>
        <taxon>Arachnida</taxon>
        <taxon>Acari</taxon>
        <taxon>Parasitiformes</taxon>
        <taxon>Ixodida</taxon>
        <taxon>Ixodoidea</taxon>
        <taxon>Ixodidae</taxon>
        <taxon>Ixodinae</taxon>
        <taxon>Ixodes</taxon>
    </lineage>
</organism>
<dbReference type="GO" id="GO:0005524">
    <property type="term" value="F:ATP binding"/>
    <property type="evidence" value="ECO:0007669"/>
    <property type="project" value="UniProtKB-KW"/>
</dbReference>
<dbReference type="InterPro" id="IPR003593">
    <property type="entry name" value="AAA+_ATPase"/>
</dbReference>
<feature type="transmembrane region" description="Helical" evidence="7">
    <location>
        <begin position="636"/>
        <end position="661"/>
    </location>
</feature>
<feature type="domain" description="ABC transporter" evidence="8">
    <location>
        <begin position="1099"/>
        <end position="1338"/>
    </location>
</feature>
<dbReference type="EC" id="3.6.3.31" evidence="9"/>
<dbReference type="InterPro" id="IPR003439">
    <property type="entry name" value="ABC_transporter-like_ATP-bd"/>
</dbReference>
<reference evidence="9 11" key="1">
    <citation type="submission" date="2008-03" db="EMBL/GenBank/DDBJ databases">
        <title>Annotation of Ixodes scapularis.</title>
        <authorList>
            <consortium name="Ixodes scapularis Genome Project Consortium"/>
            <person name="Caler E."/>
            <person name="Hannick L.I."/>
            <person name="Bidwell S."/>
            <person name="Joardar V."/>
            <person name="Thiagarajan M."/>
            <person name="Amedeo P."/>
            <person name="Galinsky K.J."/>
            <person name="Schobel S."/>
            <person name="Inman J."/>
            <person name="Hostetler J."/>
            <person name="Miller J."/>
            <person name="Hammond M."/>
            <person name="Megy K."/>
            <person name="Lawson D."/>
            <person name="Kodira C."/>
            <person name="Sutton G."/>
            <person name="Meyer J."/>
            <person name="Hill C.A."/>
            <person name="Birren B."/>
            <person name="Nene V."/>
            <person name="Collins F."/>
            <person name="Alarcon-Chaidez F."/>
            <person name="Wikel S."/>
            <person name="Strausberg R."/>
        </authorList>
    </citation>
    <scope>NUCLEOTIDE SEQUENCE [LARGE SCALE GENOMIC DNA]</scope>
    <source>
        <strain evidence="11">Wikel</strain>
        <strain evidence="9">Wikel colony</strain>
    </source>
</reference>
<feature type="non-terminal residue" evidence="9">
    <location>
        <position position="1"/>
    </location>
</feature>
<dbReference type="VEuPathDB" id="VectorBase:ISCI002631"/>
<dbReference type="FunFam" id="3.40.50.300:FF:002470">
    <property type="entry name" value="ABC transporter, putative"/>
    <property type="match status" value="1"/>
</dbReference>
<dbReference type="EC" id="3.6.3.40" evidence="9"/>
<keyword evidence="5 7" id="KW-1133">Transmembrane helix</keyword>
<dbReference type="InterPro" id="IPR026082">
    <property type="entry name" value="ABCA"/>
</dbReference>
<dbReference type="GO" id="GO:0042626">
    <property type="term" value="F:ATPase-coupled transmembrane transporter activity"/>
    <property type="evidence" value="ECO:0000318"/>
    <property type="project" value="GO_Central"/>
</dbReference>
<comment type="subcellular location">
    <subcellularLocation>
        <location evidence="1">Membrane</location>
        <topology evidence="1">Multi-pass membrane protein</topology>
    </subcellularLocation>
</comment>
<dbReference type="InterPro" id="IPR013525">
    <property type="entry name" value="ABC2_TM"/>
</dbReference>
<keyword evidence="9" id="KW-0378">Hydrolase</keyword>
<dbReference type="GO" id="GO:0005319">
    <property type="term" value="F:lipid transporter activity"/>
    <property type="evidence" value="ECO:0000318"/>
    <property type="project" value="GO_Central"/>
</dbReference>
<dbReference type="Pfam" id="PF12698">
    <property type="entry name" value="ABC2_membrane_3"/>
    <property type="match status" value="1"/>
</dbReference>
<evidence type="ECO:0000256" key="5">
    <source>
        <dbReference type="ARBA" id="ARBA00022989"/>
    </source>
</evidence>